<accession>A0A7Y0BSJ8</accession>
<evidence type="ECO:0000313" key="3">
    <source>
        <dbReference type="Proteomes" id="UP000583556"/>
    </source>
</evidence>
<reference evidence="2 3" key="1">
    <citation type="submission" date="2020-04" db="EMBL/GenBank/DDBJ databases">
        <title>Novosphingobium sp. TW-4 isolated from soil.</title>
        <authorList>
            <person name="Dahal R.H."/>
            <person name="Chaudhary D.K."/>
        </authorList>
    </citation>
    <scope>NUCLEOTIDE SEQUENCE [LARGE SCALE GENOMIC DNA]</scope>
    <source>
        <strain evidence="2 3">TW-4</strain>
    </source>
</reference>
<proteinExistence type="predicted"/>
<evidence type="ECO:0000256" key="1">
    <source>
        <dbReference type="SAM" id="Phobius"/>
    </source>
</evidence>
<feature type="transmembrane region" description="Helical" evidence="1">
    <location>
        <begin position="287"/>
        <end position="307"/>
    </location>
</feature>
<keyword evidence="1" id="KW-0812">Transmembrane</keyword>
<organism evidence="2 3">
    <name type="scientific">Novosphingobium olei</name>
    <dbReference type="NCBI Taxonomy" id="2728851"/>
    <lineage>
        <taxon>Bacteria</taxon>
        <taxon>Pseudomonadati</taxon>
        <taxon>Pseudomonadota</taxon>
        <taxon>Alphaproteobacteria</taxon>
        <taxon>Sphingomonadales</taxon>
        <taxon>Sphingomonadaceae</taxon>
        <taxon>Novosphingobium</taxon>
    </lineage>
</organism>
<keyword evidence="1" id="KW-0472">Membrane</keyword>
<name>A0A7Y0BSJ8_9SPHN</name>
<sequence length="420" mass="43804">MNGQPFARGTLVAMLFGGLVAFVALLWSLGHAAPDANNGGGHAGGRGLNGFAALAAMLEADGFEVNRSRAHDPADRPGLLILTPSADAKGSDINDIVVRHRHVGPTLVITPKWFAMPIEGDDRAKRGWTRIVGTAPPEWPGFADDVAVKLAPARGWNAAGSRMGRLPDPRNVLSGSGKALVSLVRASDGRILAAFVNDSGSYPALEQFAGTAGPIGGNDPDLYPLVFVFEPDLLDNWGMADRATGLLARDLIIATADGRGGPVTFDLSLAGLGASKNLLTLAFEPPFLAATICLILAAAAAIWRALAGFGPRLVPGRAMAHGKSALVANAAALVRRSGRLHLIAPPYGAAARERLVLALGLPRGRAASDADTAIDRSAQARRPGLPSFAALAARLSAARRPDDIVRAARDIQLFEKDLLR</sequence>
<comment type="caution">
    <text evidence="2">The sequence shown here is derived from an EMBL/GenBank/DDBJ whole genome shotgun (WGS) entry which is preliminary data.</text>
</comment>
<dbReference type="EMBL" id="JABBGM010000013">
    <property type="protein sequence ID" value="NML95820.1"/>
    <property type="molecule type" value="Genomic_DNA"/>
</dbReference>
<keyword evidence="3" id="KW-1185">Reference proteome</keyword>
<dbReference type="AlphaFoldDB" id="A0A7Y0BSJ8"/>
<keyword evidence="1" id="KW-1133">Transmembrane helix</keyword>
<protein>
    <submittedName>
        <fullName evidence="2">DUF4350 domain-containing protein</fullName>
    </submittedName>
</protein>
<gene>
    <name evidence="2" type="ORF">HHL27_19275</name>
</gene>
<evidence type="ECO:0000313" key="2">
    <source>
        <dbReference type="EMBL" id="NML95820.1"/>
    </source>
</evidence>
<dbReference type="RefSeq" id="WP_169495024.1">
    <property type="nucleotide sequence ID" value="NZ_JABBGM010000013.1"/>
</dbReference>
<dbReference type="Proteomes" id="UP000583556">
    <property type="component" value="Unassembled WGS sequence"/>
</dbReference>